<comment type="caution">
    <text evidence="4">The sequence shown here is derived from an EMBL/GenBank/DDBJ whole genome shotgun (WGS) entry which is preliminary data.</text>
</comment>
<dbReference type="PANTHER" id="PTHR39405:SF1">
    <property type="entry name" value="DSC E3 UBIQUITIN LIGASE COMPLEX SUBUNIT 4"/>
    <property type="match status" value="1"/>
</dbReference>
<dbReference type="EMBL" id="NDIQ01000001">
    <property type="protein sequence ID" value="PRT52624.1"/>
    <property type="molecule type" value="Genomic_DNA"/>
</dbReference>
<dbReference type="Pfam" id="PF08508">
    <property type="entry name" value="DUF1746"/>
    <property type="match status" value="1"/>
</dbReference>
<keyword evidence="2" id="KW-0812">Transmembrane</keyword>
<feature type="region of interest" description="Disordered" evidence="1">
    <location>
        <begin position="192"/>
        <end position="213"/>
    </location>
</feature>
<dbReference type="AlphaFoldDB" id="A0A2T0FC91"/>
<dbReference type="InterPro" id="IPR038967">
    <property type="entry name" value="Dsc4-like"/>
</dbReference>
<feature type="transmembrane region" description="Helical" evidence="2">
    <location>
        <begin position="15"/>
        <end position="33"/>
    </location>
</feature>
<evidence type="ECO:0000259" key="3">
    <source>
        <dbReference type="Pfam" id="PF08508"/>
    </source>
</evidence>
<sequence>MDIVEEAVNSRLRKHMANVLNLVCIVQILQIYLHDLSIFRLVYNLLLQYSGLSPQYDELRGSAAPANRRTVLLMFVLSYLASLVSHVLFKLPQPGFDGRLHGIVMVEFIGVLPVNRVWLLIWDTIVFSIQLLLYAINFPIPSHAPDSIDLGTPDTEATSLLQQTALSVAKVMNGTAVIYTWDLPRTISYSLHHPTDPVGPDQPAQEPAPPLSPSILPTAVPVNI</sequence>
<keyword evidence="2" id="KW-1133">Transmembrane helix</keyword>
<dbReference type="RefSeq" id="XP_024662570.1">
    <property type="nucleotide sequence ID" value="XM_024806802.1"/>
</dbReference>
<organism evidence="4 5">
    <name type="scientific">Wickerhamiella sorbophila</name>
    <dbReference type="NCBI Taxonomy" id="45607"/>
    <lineage>
        <taxon>Eukaryota</taxon>
        <taxon>Fungi</taxon>
        <taxon>Dikarya</taxon>
        <taxon>Ascomycota</taxon>
        <taxon>Saccharomycotina</taxon>
        <taxon>Dipodascomycetes</taxon>
        <taxon>Dipodascales</taxon>
        <taxon>Trichomonascaceae</taxon>
        <taxon>Wickerhamiella</taxon>
    </lineage>
</organism>
<evidence type="ECO:0000313" key="5">
    <source>
        <dbReference type="Proteomes" id="UP000238350"/>
    </source>
</evidence>
<dbReference type="PANTHER" id="PTHR39405">
    <property type="entry name" value="DSC E3 UBIQUITIN LIGASE COMPLEX SUBUNIT 4"/>
    <property type="match status" value="1"/>
</dbReference>
<name>A0A2T0FC91_9ASCO</name>
<dbReference type="GO" id="GO:0032933">
    <property type="term" value="P:SREBP signaling pathway"/>
    <property type="evidence" value="ECO:0007669"/>
    <property type="project" value="InterPro"/>
</dbReference>
<proteinExistence type="predicted"/>
<feature type="transmembrane region" description="Helical" evidence="2">
    <location>
        <begin position="70"/>
        <end position="89"/>
    </location>
</feature>
<evidence type="ECO:0000256" key="1">
    <source>
        <dbReference type="SAM" id="MobiDB-lite"/>
    </source>
</evidence>
<dbReference type="InterPro" id="IPR013715">
    <property type="entry name" value="DUF1746"/>
</dbReference>
<protein>
    <recommendedName>
        <fullName evidence="3">DUF1746 domain-containing protein</fullName>
    </recommendedName>
</protein>
<dbReference type="GO" id="GO:0044695">
    <property type="term" value="C:Dsc E3 ubiquitin ligase complex"/>
    <property type="evidence" value="ECO:0007669"/>
    <property type="project" value="InterPro"/>
</dbReference>
<accession>A0A2T0FC91</accession>
<dbReference type="GO" id="GO:0005783">
    <property type="term" value="C:endoplasmic reticulum"/>
    <property type="evidence" value="ECO:0007669"/>
    <property type="project" value="TreeGrafter"/>
</dbReference>
<dbReference type="OrthoDB" id="10653122at2759"/>
<evidence type="ECO:0000313" key="4">
    <source>
        <dbReference type="EMBL" id="PRT52624.1"/>
    </source>
</evidence>
<keyword evidence="2" id="KW-0472">Membrane</keyword>
<gene>
    <name evidence="4" type="ORF">B9G98_00244</name>
</gene>
<keyword evidence="5" id="KW-1185">Reference proteome</keyword>
<dbReference type="Proteomes" id="UP000238350">
    <property type="component" value="Unassembled WGS sequence"/>
</dbReference>
<evidence type="ECO:0000256" key="2">
    <source>
        <dbReference type="SAM" id="Phobius"/>
    </source>
</evidence>
<dbReference type="GeneID" id="36513993"/>
<feature type="domain" description="DUF1746" evidence="3">
    <location>
        <begin position="20"/>
        <end position="132"/>
    </location>
</feature>
<reference evidence="4 5" key="1">
    <citation type="submission" date="2017-04" db="EMBL/GenBank/DDBJ databases">
        <title>Genome sequencing of [Candida] sorbophila.</title>
        <authorList>
            <person name="Ahn J.O."/>
        </authorList>
    </citation>
    <scope>NUCLEOTIDE SEQUENCE [LARGE SCALE GENOMIC DNA]</scope>
    <source>
        <strain evidence="4 5">DS02</strain>
    </source>
</reference>